<dbReference type="Gene3D" id="1.10.3720.10">
    <property type="entry name" value="MetI-like"/>
    <property type="match status" value="1"/>
</dbReference>
<feature type="transmembrane region" description="Helical" evidence="7">
    <location>
        <begin position="70"/>
        <end position="91"/>
    </location>
</feature>
<reference evidence="9" key="2">
    <citation type="submission" date="2020-09" db="EMBL/GenBank/DDBJ databases">
        <authorList>
            <person name="Sun Q."/>
            <person name="Zhou Y."/>
        </authorList>
    </citation>
    <scope>NUCLEOTIDE SEQUENCE</scope>
    <source>
        <strain evidence="9">CGMCC 1.12987</strain>
    </source>
</reference>
<accession>A0A917CXV0</accession>
<dbReference type="EMBL" id="BMGR01000005">
    <property type="protein sequence ID" value="GGG00840.1"/>
    <property type="molecule type" value="Genomic_DNA"/>
</dbReference>
<comment type="subcellular location">
    <subcellularLocation>
        <location evidence="1 7">Cell membrane</location>
        <topology evidence="1 7">Multi-pass membrane protein</topology>
    </subcellularLocation>
</comment>
<dbReference type="Proteomes" id="UP000644756">
    <property type="component" value="Unassembled WGS sequence"/>
</dbReference>
<protein>
    <submittedName>
        <fullName evidence="9">ABC transporter permease</fullName>
    </submittedName>
</protein>
<proteinExistence type="inferred from homology"/>
<evidence type="ECO:0000256" key="6">
    <source>
        <dbReference type="ARBA" id="ARBA00023136"/>
    </source>
</evidence>
<keyword evidence="5 7" id="KW-1133">Transmembrane helix</keyword>
<dbReference type="InterPro" id="IPR051393">
    <property type="entry name" value="ABC_transporter_permease"/>
</dbReference>
<dbReference type="InterPro" id="IPR000515">
    <property type="entry name" value="MetI-like"/>
</dbReference>
<keyword evidence="6 7" id="KW-0472">Membrane</keyword>
<sequence length="292" mass="32580">MTSNKRIEPWLFVLPALLVFLFTVIVPIIWSFTYSLYEWNGIGDKRFIGIDNYTRMLTDNVFITSFKNNLIFTGLGTVVQIVIGMTMAVILTSITKFRNFIKVIYFIPCVISSMAISQIFSKMLSINPEGVVNATLGAVGLDSLKAAFLSDPNLTLIIVTLVDAYKFCAIYMVIYYAAFLAISNDIIEASVIDGCNWWQQYIYMRFPLIKGIFFITVVMLVSGTLKGFDVPYILTNGGPGASSELVSTYMYKVAFNSVNYGYGSAIAVFLVIECLLIVTLIRKLISKVDVEA</sequence>
<dbReference type="GO" id="GO:0005886">
    <property type="term" value="C:plasma membrane"/>
    <property type="evidence" value="ECO:0007669"/>
    <property type="project" value="UniProtKB-SubCell"/>
</dbReference>
<evidence type="ECO:0000256" key="4">
    <source>
        <dbReference type="ARBA" id="ARBA00022692"/>
    </source>
</evidence>
<keyword evidence="3" id="KW-1003">Cell membrane</keyword>
<keyword evidence="4 7" id="KW-0812">Transmembrane</keyword>
<feature type="transmembrane region" description="Helical" evidence="7">
    <location>
        <begin position="12"/>
        <end position="37"/>
    </location>
</feature>
<evidence type="ECO:0000256" key="2">
    <source>
        <dbReference type="ARBA" id="ARBA00022448"/>
    </source>
</evidence>
<dbReference type="PANTHER" id="PTHR30193:SF37">
    <property type="entry name" value="INNER MEMBRANE ABC TRANSPORTER PERMEASE PROTEIN YCJO"/>
    <property type="match status" value="1"/>
</dbReference>
<evidence type="ECO:0000259" key="8">
    <source>
        <dbReference type="PROSITE" id="PS50928"/>
    </source>
</evidence>
<reference evidence="9" key="1">
    <citation type="journal article" date="2014" name="Int. J. Syst. Evol. Microbiol.">
        <title>Complete genome sequence of Corynebacterium casei LMG S-19264T (=DSM 44701T), isolated from a smear-ripened cheese.</title>
        <authorList>
            <consortium name="US DOE Joint Genome Institute (JGI-PGF)"/>
            <person name="Walter F."/>
            <person name="Albersmeier A."/>
            <person name="Kalinowski J."/>
            <person name="Ruckert C."/>
        </authorList>
    </citation>
    <scope>NUCLEOTIDE SEQUENCE</scope>
    <source>
        <strain evidence="9">CGMCC 1.12987</strain>
    </source>
</reference>
<feature type="transmembrane region" description="Helical" evidence="7">
    <location>
        <begin position="154"/>
        <end position="182"/>
    </location>
</feature>
<keyword evidence="2 7" id="KW-0813">Transport</keyword>
<feature type="transmembrane region" description="Helical" evidence="7">
    <location>
        <begin position="260"/>
        <end position="281"/>
    </location>
</feature>
<dbReference type="AlphaFoldDB" id="A0A917CXV0"/>
<comment type="similarity">
    <text evidence="7">Belongs to the binding-protein-dependent transport system permease family.</text>
</comment>
<dbReference type="CDD" id="cd06261">
    <property type="entry name" value="TM_PBP2"/>
    <property type="match status" value="1"/>
</dbReference>
<evidence type="ECO:0000256" key="3">
    <source>
        <dbReference type="ARBA" id="ARBA00022475"/>
    </source>
</evidence>
<feature type="transmembrane region" description="Helical" evidence="7">
    <location>
        <begin position="103"/>
        <end position="120"/>
    </location>
</feature>
<name>A0A917CXV0_9BACL</name>
<evidence type="ECO:0000313" key="10">
    <source>
        <dbReference type="Proteomes" id="UP000644756"/>
    </source>
</evidence>
<evidence type="ECO:0000313" key="9">
    <source>
        <dbReference type="EMBL" id="GGG00840.1"/>
    </source>
</evidence>
<dbReference type="PROSITE" id="PS50928">
    <property type="entry name" value="ABC_TM1"/>
    <property type="match status" value="1"/>
</dbReference>
<dbReference type="InterPro" id="IPR035906">
    <property type="entry name" value="MetI-like_sf"/>
</dbReference>
<dbReference type="PANTHER" id="PTHR30193">
    <property type="entry name" value="ABC TRANSPORTER PERMEASE PROTEIN"/>
    <property type="match status" value="1"/>
</dbReference>
<evidence type="ECO:0000256" key="7">
    <source>
        <dbReference type="RuleBase" id="RU363032"/>
    </source>
</evidence>
<comment type="caution">
    <text evidence="9">The sequence shown here is derived from an EMBL/GenBank/DDBJ whole genome shotgun (WGS) entry which is preliminary data.</text>
</comment>
<dbReference type="GO" id="GO:0055085">
    <property type="term" value="P:transmembrane transport"/>
    <property type="evidence" value="ECO:0007669"/>
    <property type="project" value="InterPro"/>
</dbReference>
<gene>
    <name evidence="9" type="ORF">GCM10010916_17470</name>
</gene>
<evidence type="ECO:0000256" key="1">
    <source>
        <dbReference type="ARBA" id="ARBA00004651"/>
    </source>
</evidence>
<dbReference type="SUPFAM" id="SSF161098">
    <property type="entry name" value="MetI-like"/>
    <property type="match status" value="1"/>
</dbReference>
<dbReference type="Pfam" id="PF00528">
    <property type="entry name" value="BPD_transp_1"/>
    <property type="match status" value="1"/>
</dbReference>
<keyword evidence="10" id="KW-1185">Reference proteome</keyword>
<feature type="domain" description="ABC transmembrane type-1" evidence="8">
    <location>
        <begin position="66"/>
        <end position="281"/>
    </location>
</feature>
<dbReference type="RefSeq" id="WP_188530685.1">
    <property type="nucleotide sequence ID" value="NZ_BMGR01000005.1"/>
</dbReference>
<evidence type="ECO:0000256" key="5">
    <source>
        <dbReference type="ARBA" id="ARBA00022989"/>
    </source>
</evidence>
<organism evidence="9 10">
    <name type="scientific">Paenibacillus abyssi</name>
    <dbReference type="NCBI Taxonomy" id="1340531"/>
    <lineage>
        <taxon>Bacteria</taxon>
        <taxon>Bacillati</taxon>
        <taxon>Bacillota</taxon>
        <taxon>Bacilli</taxon>
        <taxon>Bacillales</taxon>
        <taxon>Paenibacillaceae</taxon>
        <taxon>Paenibacillus</taxon>
    </lineage>
</organism>
<feature type="transmembrane region" description="Helical" evidence="7">
    <location>
        <begin position="202"/>
        <end position="222"/>
    </location>
</feature>